<sequence length="42" mass="4847">MEDILKILEEEYHNYLDMLRSLVNVDSGSLNILGVNKVLEII</sequence>
<dbReference type="Proteomes" id="UP000323392">
    <property type="component" value="Unassembled WGS sequence"/>
</dbReference>
<keyword evidence="4" id="KW-1185">Reference proteome</keyword>
<accession>A0A150FQ28</accession>
<comment type="caution">
    <text evidence="1">The sequence shown here is derived from an EMBL/GenBank/DDBJ whole genome shotgun (WGS) entry which is preliminary data.</text>
</comment>
<dbReference type="Proteomes" id="UP000092605">
    <property type="component" value="Unassembled WGS sequence"/>
</dbReference>
<evidence type="ECO:0000313" key="1">
    <source>
        <dbReference type="EMBL" id="KXZ39724.1"/>
    </source>
</evidence>
<name>A0A150FQ28_CLOPD</name>
<dbReference type="RefSeq" id="WP_331721849.1">
    <property type="nucleotide sequence ID" value="NZ_FRBG01000003.1"/>
</dbReference>
<protein>
    <submittedName>
        <fullName evidence="1">Uncharacterized protein</fullName>
    </submittedName>
</protein>
<dbReference type="AlphaFoldDB" id="A0A150FQ28"/>
<evidence type="ECO:0000313" key="4">
    <source>
        <dbReference type="Proteomes" id="UP000323392"/>
    </source>
</evidence>
<reference evidence="1 3" key="1">
    <citation type="submission" date="2016-02" db="EMBL/GenBank/DDBJ databases">
        <title>Draft genome sequence for Clostridium paradoxum JW-YL-7.</title>
        <authorList>
            <person name="Utturkar S.M."/>
            <person name="Lancaster A."/>
            <person name="Poole F.L."/>
            <person name="Adams M.W."/>
            <person name="Brown S.D."/>
        </authorList>
    </citation>
    <scope>NUCLEOTIDE SEQUENCE [LARGE SCALE GENOMIC DNA]</scope>
    <source>
        <strain evidence="1 3">JW-YL-7</strain>
    </source>
</reference>
<gene>
    <name evidence="1" type="ORF">JWYL7_0799</name>
    <name evidence="2" type="ORF">SAMN05661008_00598</name>
</gene>
<dbReference type="PATRIC" id="fig|1121328.3.peg.805"/>
<dbReference type="EMBL" id="LSFY01000001">
    <property type="protein sequence ID" value="KXZ39724.1"/>
    <property type="molecule type" value="Genomic_DNA"/>
</dbReference>
<evidence type="ECO:0000313" key="3">
    <source>
        <dbReference type="Proteomes" id="UP000092605"/>
    </source>
</evidence>
<proteinExistence type="predicted"/>
<evidence type="ECO:0000313" key="2">
    <source>
        <dbReference type="EMBL" id="SHK63288.1"/>
    </source>
</evidence>
<organism evidence="1 3">
    <name type="scientific">Alkalithermobacter thermoalcaliphilus JW-YL-7 = DSM 7308</name>
    <dbReference type="NCBI Taxonomy" id="1121328"/>
    <lineage>
        <taxon>Bacteria</taxon>
        <taxon>Bacillati</taxon>
        <taxon>Bacillota</taxon>
        <taxon>Clostridia</taxon>
        <taxon>Peptostreptococcales</taxon>
        <taxon>Tepidibacteraceae</taxon>
        <taxon>Alkalithermobacter</taxon>
    </lineage>
</organism>
<dbReference type="EMBL" id="FRBG01000003">
    <property type="protein sequence ID" value="SHK63288.1"/>
    <property type="molecule type" value="Genomic_DNA"/>
</dbReference>
<reference evidence="2 4" key="2">
    <citation type="submission" date="2016-11" db="EMBL/GenBank/DDBJ databases">
        <authorList>
            <person name="Varghese N."/>
            <person name="Submissions S."/>
        </authorList>
    </citation>
    <scope>NUCLEOTIDE SEQUENCE [LARGE SCALE GENOMIC DNA]</scope>
    <source>
        <strain evidence="2 4">DSM 7308</strain>
    </source>
</reference>
<dbReference type="STRING" id="1121328.JWYL7_0799"/>